<accession>A0A0E9QJU7</accession>
<dbReference type="EMBL" id="GBXM01091942">
    <property type="protein sequence ID" value="JAH16635.1"/>
    <property type="molecule type" value="Transcribed_RNA"/>
</dbReference>
<organism evidence="1">
    <name type="scientific">Anguilla anguilla</name>
    <name type="common">European freshwater eel</name>
    <name type="synonym">Muraena anguilla</name>
    <dbReference type="NCBI Taxonomy" id="7936"/>
    <lineage>
        <taxon>Eukaryota</taxon>
        <taxon>Metazoa</taxon>
        <taxon>Chordata</taxon>
        <taxon>Craniata</taxon>
        <taxon>Vertebrata</taxon>
        <taxon>Euteleostomi</taxon>
        <taxon>Actinopterygii</taxon>
        <taxon>Neopterygii</taxon>
        <taxon>Teleostei</taxon>
        <taxon>Anguilliformes</taxon>
        <taxon>Anguillidae</taxon>
        <taxon>Anguilla</taxon>
    </lineage>
</organism>
<dbReference type="AlphaFoldDB" id="A0A0E9QJU7"/>
<reference evidence="1" key="1">
    <citation type="submission" date="2014-11" db="EMBL/GenBank/DDBJ databases">
        <authorList>
            <person name="Amaro Gonzalez C."/>
        </authorList>
    </citation>
    <scope>NUCLEOTIDE SEQUENCE</scope>
</reference>
<sequence length="51" mass="5330">MSVTCCTSRPVGGELSQHCGNTGRETLALIRSTSLKSITVSLFSRADSLAS</sequence>
<protein>
    <submittedName>
        <fullName evidence="1">Uncharacterized protein</fullName>
    </submittedName>
</protein>
<evidence type="ECO:0000313" key="1">
    <source>
        <dbReference type="EMBL" id="JAH16635.1"/>
    </source>
</evidence>
<proteinExistence type="predicted"/>
<reference evidence="1" key="2">
    <citation type="journal article" date="2015" name="Fish Shellfish Immunol.">
        <title>Early steps in the European eel (Anguilla anguilla)-Vibrio vulnificus interaction in the gills: Role of the RtxA13 toxin.</title>
        <authorList>
            <person name="Callol A."/>
            <person name="Pajuelo D."/>
            <person name="Ebbesson L."/>
            <person name="Teles M."/>
            <person name="MacKenzie S."/>
            <person name="Amaro C."/>
        </authorList>
    </citation>
    <scope>NUCLEOTIDE SEQUENCE</scope>
</reference>
<name>A0A0E9QJU7_ANGAN</name>